<accession>A0A2Z6IJA6</accession>
<dbReference type="InterPro" id="IPR050723">
    <property type="entry name" value="CFA/CMAS"/>
</dbReference>
<evidence type="ECO:0000256" key="4">
    <source>
        <dbReference type="ARBA" id="ARBA00022691"/>
    </source>
</evidence>
<dbReference type="KEGG" id="afj:AFERRID_00610"/>
<organism evidence="6 7">
    <name type="scientific">Acidithiobacillus ferridurans</name>
    <dbReference type="NCBI Taxonomy" id="1232575"/>
    <lineage>
        <taxon>Bacteria</taxon>
        <taxon>Pseudomonadati</taxon>
        <taxon>Pseudomonadota</taxon>
        <taxon>Acidithiobacillia</taxon>
        <taxon>Acidithiobacillales</taxon>
        <taxon>Acidithiobacillaceae</taxon>
        <taxon>Acidithiobacillus</taxon>
    </lineage>
</organism>
<keyword evidence="5" id="KW-0443">Lipid metabolism</keyword>
<dbReference type="AlphaFoldDB" id="A0A2Z6IJA6"/>
<dbReference type="InterPro" id="IPR029063">
    <property type="entry name" value="SAM-dependent_MTases_sf"/>
</dbReference>
<keyword evidence="7" id="KW-1185">Reference proteome</keyword>
<dbReference type="PIRSF" id="PIRSF003085">
    <property type="entry name" value="CMAS"/>
    <property type="match status" value="1"/>
</dbReference>
<gene>
    <name evidence="6" type="ORF">AFERRID_00610</name>
</gene>
<dbReference type="RefSeq" id="WP_126604116.1">
    <property type="nucleotide sequence ID" value="NZ_AP018795.1"/>
</dbReference>
<keyword evidence="3 6" id="KW-0808">Transferase</keyword>
<dbReference type="Proteomes" id="UP000280188">
    <property type="component" value="Chromosome"/>
</dbReference>
<protein>
    <submittedName>
        <fullName evidence="6">Putative fatty acid methyltransferase</fullName>
    </submittedName>
</protein>
<proteinExistence type="inferred from homology"/>
<evidence type="ECO:0000256" key="3">
    <source>
        <dbReference type="ARBA" id="ARBA00022679"/>
    </source>
</evidence>
<keyword evidence="4" id="KW-0949">S-adenosyl-L-methionine</keyword>
<evidence type="ECO:0000256" key="2">
    <source>
        <dbReference type="ARBA" id="ARBA00022603"/>
    </source>
</evidence>
<evidence type="ECO:0000256" key="1">
    <source>
        <dbReference type="ARBA" id="ARBA00010815"/>
    </source>
</evidence>
<dbReference type="Pfam" id="PF02353">
    <property type="entry name" value="CMAS"/>
    <property type="match status" value="1"/>
</dbReference>
<evidence type="ECO:0000313" key="7">
    <source>
        <dbReference type="Proteomes" id="UP000280188"/>
    </source>
</evidence>
<dbReference type="InterPro" id="IPR003333">
    <property type="entry name" value="CMAS"/>
</dbReference>
<dbReference type="CDD" id="cd02440">
    <property type="entry name" value="AdoMet_MTases"/>
    <property type="match status" value="1"/>
</dbReference>
<dbReference type="Gene3D" id="3.40.50.150">
    <property type="entry name" value="Vaccinia Virus protein VP39"/>
    <property type="match status" value="1"/>
</dbReference>
<sequence length="432" mass="48752">MPLFNRFLLQPAEERLANLPLPCSVQLPGGQRIGAAQPRLRFIVRDGRAFMHLAQGAIGRLAEDYVEGRLEIEGRLRDLMLAVPALFGTDPTHESTNMLPHLLGRMQRSLWERSHHSRAKDAAQVQSHYDISDAFYALWLDPLRVYSCAYFQTPDMSLAQAQEAKLDHICKKLRLQPGERFIDIGAGWGGLLLWAAEHYGVHATGITLSQNQYTYVNQIIERKGLQSRVQMLLQDYRDIDESQPYDKVASVGMCEHVGRPNLPIYFAKIYRLLKPGGLVLNHGITAGGTDNPQLAGGMGDFIEKYIFPGGQLVHASVMLEAMARGKLEALDAECLRPHYAQTLWHWLDALEAREREAREVLGAHAEKILRAYRLYLAGSAMGFEQGWMSLFQILGSRPDSVVETRESSPAKLRAVQCDYPFNREYMYTRTDG</sequence>
<evidence type="ECO:0000256" key="5">
    <source>
        <dbReference type="ARBA" id="ARBA00023098"/>
    </source>
</evidence>
<dbReference type="EMBL" id="AP018795">
    <property type="protein sequence ID" value="BBF63843.1"/>
    <property type="molecule type" value="Genomic_DNA"/>
</dbReference>
<name>A0A2Z6IJA6_ACIFI</name>
<dbReference type="GO" id="GO:0008168">
    <property type="term" value="F:methyltransferase activity"/>
    <property type="evidence" value="ECO:0007669"/>
    <property type="project" value="UniProtKB-KW"/>
</dbReference>
<dbReference type="PANTHER" id="PTHR43667">
    <property type="entry name" value="CYCLOPROPANE-FATTY-ACYL-PHOSPHOLIPID SYNTHASE"/>
    <property type="match status" value="1"/>
</dbReference>
<dbReference type="PANTHER" id="PTHR43667:SF1">
    <property type="entry name" value="CYCLOPROPANE-FATTY-ACYL-PHOSPHOLIPID SYNTHASE"/>
    <property type="match status" value="1"/>
</dbReference>
<dbReference type="SUPFAM" id="SSF53335">
    <property type="entry name" value="S-adenosyl-L-methionine-dependent methyltransferases"/>
    <property type="match status" value="1"/>
</dbReference>
<dbReference type="GO" id="GO:0008610">
    <property type="term" value="P:lipid biosynthetic process"/>
    <property type="evidence" value="ECO:0007669"/>
    <property type="project" value="InterPro"/>
</dbReference>
<comment type="similarity">
    <text evidence="1">Belongs to the CFA/CMAS family.</text>
</comment>
<reference evidence="6 7" key="1">
    <citation type="journal article" date="2018" name="Microbiol. Resour. Announc.">
        <title>Complete Genome Sequence of Acidithiobacillus ferridurans JCM 18981.</title>
        <authorList>
            <person name="Miyauchi T."/>
            <person name="Kouzuma A."/>
            <person name="Abe T."/>
            <person name="Watanabe K."/>
        </authorList>
    </citation>
    <scope>NUCLEOTIDE SEQUENCE [LARGE SCALE GENOMIC DNA]</scope>
    <source>
        <strain evidence="7">ATCC 33020 / DSM 29468 / JCM 18981 / 11Fe</strain>
    </source>
</reference>
<keyword evidence="2 6" id="KW-0489">Methyltransferase</keyword>
<evidence type="ECO:0000313" key="6">
    <source>
        <dbReference type="EMBL" id="BBF63843.1"/>
    </source>
</evidence>
<dbReference type="GO" id="GO:0032259">
    <property type="term" value="P:methylation"/>
    <property type="evidence" value="ECO:0007669"/>
    <property type="project" value="UniProtKB-KW"/>
</dbReference>